<dbReference type="Proteomes" id="UP000016932">
    <property type="component" value="Unassembled WGS sequence"/>
</dbReference>
<protein>
    <submittedName>
        <fullName evidence="1">Uncharacterized protein</fullName>
    </submittedName>
</protein>
<dbReference type="RefSeq" id="XP_007923731.1">
    <property type="nucleotide sequence ID" value="XM_007925540.1"/>
</dbReference>
<dbReference type="KEGG" id="pfj:MYCFIDRAFT_172228"/>
<keyword evidence="2" id="KW-1185">Reference proteome</keyword>
<organism evidence="1 2">
    <name type="scientific">Pseudocercospora fijiensis (strain CIRAD86)</name>
    <name type="common">Black leaf streak disease fungus</name>
    <name type="synonym">Mycosphaerella fijiensis</name>
    <dbReference type="NCBI Taxonomy" id="383855"/>
    <lineage>
        <taxon>Eukaryota</taxon>
        <taxon>Fungi</taxon>
        <taxon>Dikarya</taxon>
        <taxon>Ascomycota</taxon>
        <taxon>Pezizomycotina</taxon>
        <taxon>Dothideomycetes</taxon>
        <taxon>Dothideomycetidae</taxon>
        <taxon>Mycosphaerellales</taxon>
        <taxon>Mycosphaerellaceae</taxon>
        <taxon>Pseudocercospora</taxon>
    </lineage>
</organism>
<gene>
    <name evidence="1" type="ORF">MYCFIDRAFT_172228</name>
</gene>
<dbReference type="EMBL" id="KB446556">
    <property type="protein sequence ID" value="EME86483.1"/>
    <property type="molecule type" value="Genomic_DNA"/>
</dbReference>
<dbReference type="HOGENOM" id="CLU_799562_0_0_1"/>
<dbReference type="AlphaFoldDB" id="M3BB89"/>
<reference evidence="1 2" key="1">
    <citation type="journal article" date="2012" name="PLoS Pathog.">
        <title>Diverse lifestyles and strategies of plant pathogenesis encoded in the genomes of eighteen Dothideomycetes fungi.</title>
        <authorList>
            <person name="Ohm R.A."/>
            <person name="Feau N."/>
            <person name="Henrissat B."/>
            <person name="Schoch C.L."/>
            <person name="Horwitz B.A."/>
            <person name="Barry K.W."/>
            <person name="Condon B.J."/>
            <person name="Copeland A.C."/>
            <person name="Dhillon B."/>
            <person name="Glaser F."/>
            <person name="Hesse C.N."/>
            <person name="Kosti I."/>
            <person name="LaButti K."/>
            <person name="Lindquist E.A."/>
            <person name="Lucas S."/>
            <person name="Salamov A.A."/>
            <person name="Bradshaw R.E."/>
            <person name="Ciuffetti L."/>
            <person name="Hamelin R.C."/>
            <person name="Kema G.H.J."/>
            <person name="Lawrence C."/>
            <person name="Scott J.A."/>
            <person name="Spatafora J.W."/>
            <person name="Turgeon B.G."/>
            <person name="de Wit P.J.G.M."/>
            <person name="Zhong S."/>
            <person name="Goodwin S.B."/>
            <person name="Grigoriev I.V."/>
        </authorList>
    </citation>
    <scope>NUCLEOTIDE SEQUENCE [LARGE SCALE GENOMIC DNA]</scope>
    <source>
        <strain evidence="1 2">CIRAD86</strain>
    </source>
</reference>
<name>M3BB89_PSEFD</name>
<sequence length="347" mass="39438">MQYYVSNQLRSGTQYPEIGRELFFYLAKNHIYGRHTTLYQSLSVVVADLCNTSIAYNNAVLSGLDEPHWALRIVSVHKHTGPSSPCFFTMAAIAKGTEVVVLRLVSEGKCDDWNLDVATTGILTRDIQDKELQDCQMDYFKSSTPKRMRLSYCACPSVNDIYSFHQPDLDAIAANEQLTFSILPRVRSWQAHNDDRDHRQRTGRCLTMGIMAWITKLLGIRSTTSFSRFSDAPRNMIATSSTPKEIALFRYTTIQNAWWLALLGTGAHLVKRNFPASKQASHPARLLQPCVTIRLLPLAHRPQSERLLHTRGMDGRLTRNSHSELKCMCPPLSAKLCHMYKDHPLFH</sequence>
<evidence type="ECO:0000313" key="2">
    <source>
        <dbReference type="Proteomes" id="UP000016932"/>
    </source>
</evidence>
<proteinExistence type="predicted"/>
<evidence type="ECO:0000313" key="1">
    <source>
        <dbReference type="EMBL" id="EME86483.1"/>
    </source>
</evidence>
<dbReference type="GeneID" id="19332766"/>
<dbReference type="VEuPathDB" id="FungiDB:MYCFIDRAFT_172228"/>
<accession>M3BB89</accession>